<dbReference type="WBParaSite" id="DME_0000931901-mRNA-1">
    <property type="protein sequence ID" value="DME_0000931901-mRNA-1"/>
    <property type="gene ID" value="DME_0000931901"/>
</dbReference>
<reference evidence="4" key="1">
    <citation type="submission" date="2017-02" db="UniProtKB">
        <authorList>
            <consortium name="WormBaseParasite"/>
        </authorList>
    </citation>
    <scope>IDENTIFICATION</scope>
</reference>
<evidence type="ECO:0000313" key="3">
    <source>
        <dbReference type="Proteomes" id="UP000274756"/>
    </source>
</evidence>
<sequence>MSEKTRSAVIEWKAVNDRMAYARFERKFCNISVISVCAPILCADDCDKNKFYAELQPLTTSLSRGDMVIIEGDWNDTVKMNSIIGKYGIEVQCVNGECLLAEVHELFVINT</sequence>
<dbReference type="Proteomes" id="UP000038040">
    <property type="component" value="Unplaced"/>
</dbReference>
<reference evidence="1 3" key="2">
    <citation type="submission" date="2018-11" db="EMBL/GenBank/DDBJ databases">
        <authorList>
            <consortium name="Pathogen Informatics"/>
        </authorList>
    </citation>
    <scope>NUCLEOTIDE SEQUENCE [LARGE SCALE GENOMIC DNA]</scope>
</reference>
<dbReference type="AlphaFoldDB" id="A0A0N4UN54"/>
<dbReference type="Proteomes" id="UP000274756">
    <property type="component" value="Unassembled WGS sequence"/>
</dbReference>
<evidence type="ECO:0000313" key="4">
    <source>
        <dbReference type="WBParaSite" id="DME_0000931901-mRNA-1"/>
    </source>
</evidence>
<gene>
    <name evidence="1" type="ORF">DME_LOCUS3041</name>
</gene>
<name>A0A0N4UN54_DRAME</name>
<dbReference type="STRING" id="318479.A0A0N4UN54"/>
<evidence type="ECO:0000313" key="2">
    <source>
        <dbReference type="Proteomes" id="UP000038040"/>
    </source>
</evidence>
<keyword evidence="3" id="KW-1185">Reference proteome</keyword>
<dbReference type="OrthoDB" id="5867484at2759"/>
<dbReference type="EMBL" id="UYYG01000099">
    <property type="protein sequence ID" value="VDN53068.1"/>
    <property type="molecule type" value="Genomic_DNA"/>
</dbReference>
<accession>A0A0N4UN54</accession>
<protein>
    <submittedName>
        <fullName evidence="4">CDC48_N domain-containing protein</fullName>
    </submittedName>
</protein>
<proteinExistence type="predicted"/>
<dbReference type="InterPro" id="IPR036691">
    <property type="entry name" value="Endo/exonu/phosph_ase_sf"/>
</dbReference>
<evidence type="ECO:0000313" key="1">
    <source>
        <dbReference type="EMBL" id="VDN53068.1"/>
    </source>
</evidence>
<organism evidence="2 4">
    <name type="scientific">Dracunculus medinensis</name>
    <name type="common">Guinea worm</name>
    <dbReference type="NCBI Taxonomy" id="318479"/>
    <lineage>
        <taxon>Eukaryota</taxon>
        <taxon>Metazoa</taxon>
        <taxon>Ecdysozoa</taxon>
        <taxon>Nematoda</taxon>
        <taxon>Chromadorea</taxon>
        <taxon>Rhabditida</taxon>
        <taxon>Spirurina</taxon>
        <taxon>Dracunculoidea</taxon>
        <taxon>Dracunculidae</taxon>
        <taxon>Dracunculus</taxon>
    </lineage>
</organism>
<dbReference type="SUPFAM" id="SSF56219">
    <property type="entry name" value="DNase I-like"/>
    <property type="match status" value="1"/>
</dbReference>